<sequence length="213" mass="22088">MAKTEAPLLSFGGSGQIAKTQVYATWRGIAYARRYVIPANPNTANQQETRSVFAYLSNIWKLSSAILQGPWTTFAKGKPLTNRNAMMGQNIKVLRPGDDLTGFIGSPGANGGLPPAGMAVTASGDVVSAVFDLPALPSGWSIAAVQAVMLVDVDPHTATTFASLAGEATTTPWTVALTAPGAGSYLVSGWIKFLKPDGSTAFGPSINATVTVT</sequence>
<dbReference type="AlphaFoldDB" id="A0A0H5Q3I3"/>
<protein>
    <submittedName>
        <fullName evidence="1">Uncharacterized protein</fullName>
    </submittedName>
</protein>
<name>A0A0H5Q3I3_9ZZZZ</name>
<accession>A0A0H5Q3I3</accession>
<organism evidence="1">
    <name type="scientific">uncultured prokaryote</name>
    <dbReference type="NCBI Taxonomy" id="198431"/>
    <lineage>
        <taxon>unclassified sequences</taxon>
        <taxon>environmental samples</taxon>
    </lineage>
</organism>
<reference evidence="1" key="2">
    <citation type="submission" date="2015-07" db="EMBL/GenBank/DDBJ databases">
        <title>Plasmids, circular viruses and viroids from rat gut.</title>
        <authorList>
            <person name="Jorgensen T.J."/>
            <person name="Hansen M.A."/>
            <person name="Xu Z."/>
            <person name="Tabak M.A."/>
            <person name="Sorensen S.J."/>
            <person name="Hansen L.H."/>
        </authorList>
    </citation>
    <scope>NUCLEOTIDE SEQUENCE</scope>
    <source>
        <strain evidence="1">RGFK0839</strain>
    </source>
</reference>
<dbReference type="EMBL" id="LN853445">
    <property type="protein sequence ID" value="CRY95960.1"/>
    <property type="molecule type" value="Genomic_DNA"/>
</dbReference>
<evidence type="ECO:0000313" key="1">
    <source>
        <dbReference type="EMBL" id="CRY95960.1"/>
    </source>
</evidence>
<reference evidence="1" key="1">
    <citation type="submission" date="2015-06" db="EMBL/GenBank/DDBJ databases">
        <authorList>
            <person name="Joergensen T."/>
        </authorList>
    </citation>
    <scope>NUCLEOTIDE SEQUENCE</scope>
    <source>
        <strain evidence="1">RGFK0839</strain>
    </source>
</reference>
<proteinExistence type="predicted"/>